<dbReference type="PANTHER" id="PTHR34388">
    <property type="entry name" value="DNA POLYMERASE III SUBUNIT DELTA"/>
    <property type="match status" value="1"/>
</dbReference>
<dbReference type="GO" id="GO:0009360">
    <property type="term" value="C:DNA polymerase III complex"/>
    <property type="evidence" value="ECO:0007669"/>
    <property type="project" value="InterPro"/>
</dbReference>
<dbReference type="EC" id="2.7.7.7" evidence="1"/>
<sequence length="337" mass="38664">MQYGEAMATLRKNDLKRLYLITGEEKYLADKFLKTLTAKLFPDGKQTDITKLDDTASVNDIIEICSTMPFFCDKNIVHIRNDSLFKERKSKSADKRETLFINLLANMPDFTTLILETSEKADKRRKLYKAFEKYGLVLEADPIRAYNIDEWLKNKFREIGKTPDTEAYNYLLATISIMQQVSLGFLDKELDKLALFTDRRDIRKNDLINILSGLPEISAFALAEAAGNKNIKKALYLLEKQLKNGVHPISILIILTRHVHQLWKIKFYLTQGLDPRAIAKKIGVVPFIAKKLIAQAKQFDLQTLRQAVSNLADADYRLKTGQSTPVLFEDLLIRLCR</sequence>
<dbReference type="GO" id="GO:0003677">
    <property type="term" value="F:DNA binding"/>
    <property type="evidence" value="ECO:0007669"/>
    <property type="project" value="InterPro"/>
</dbReference>
<name>A0A4R3KH63_9FIRM</name>
<comment type="catalytic activity">
    <reaction evidence="8">
        <text>DNA(n) + a 2'-deoxyribonucleoside 5'-triphosphate = DNA(n+1) + diphosphate</text>
        <dbReference type="Rhea" id="RHEA:22508"/>
        <dbReference type="Rhea" id="RHEA-COMP:17339"/>
        <dbReference type="Rhea" id="RHEA-COMP:17340"/>
        <dbReference type="ChEBI" id="CHEBI:33019"/>
        <dbReference type="ChEBI" id="CHEBI:61560"/>
        <dbReference type="ChEBI" id="CHEBI:173112"/>
        <dbReference type="EC" id="2.7.7.7"/>
    </reaction>
</comment>
<dbReference type="PANTHER" id="PTHR34388:SF1">
    <property type="entry name" value="DNA POLYMERASE III SUBUNIT DELTA"/>
    <property type="match status" value="1"/>
</dbReference>
<evidence type="ECO:0000259" key="9">
    <source>
        <dbReference type="Pfam" id="PF06144"/>
    </source>
</evidence>
<keyword evidence="5" id="KW-0235">DNA replication</keyword>
<evidence type="ECO:0000256" key="3">
    <source>
        <dbReference type="ARBA" id="ARBA00022679"/>
    </source>
</evidence>
<evidence type="ECO:0000256" key="1">
    <source>
        <dbReference type="ARBA" id="ARBA00012417"/>
    </source>
</evidence>
<dbReference type="Pfam" id="PF06144">
    <property type="entry name" value="DNA_pol3_delta"/>
    <property type="match status" value="1"/>
</dbReference>
<dbReference type="Proteomes" id="UP000295188">
    <property type="component" value="Unassembled WGS sequence"/>
</dbReference>
<dbReference type="EMBL" id="SMAA01000001">
    <property type="protein sequence ID" value="TCS82011.1"/>
    <property type="molecule type" value="Genomic_DNA"/>
</dbReference>
<feature type="domain" description="DNA polymerase III delta N-terminal" evidence="9">
    <location>
        <begin position="19"/>
        <end position="140"/>
    </location>
</feature>
<organism evidence="11 12">
    <name type="scientific">Pectinatus cerevisiiphilus</name>
    <dbReference type="NCBI Taxonomy" id="86956"/>
    <lineage>
        <taxon>Bacteria</taxon>
        <taxon>Bacillati</taxon>
        <taxon>Bacillota</taxon>
        <taxon>Negativicutes</taxon>
        <taxon>Selenomonadales</taxon>
        <taxon>Selenomonadaceae</taxon>
        <taxon>Pectinatus</taxon>
    </lineage>
</organism>
<dbReference type="GO" id="GO:0006261">
    <property type="term" value="P:DNA-templated DNA replication"/>
    <property type="evidence" value="ECO:0007669"/>
    <property type="project" value="TreeGrafter"/>
</dbReference>
<comment type="caution">
    <text evidence="11">The sequence shown here is derived from an EMBL/GenBank/DDBJ whole genome shotgun (WGS) entry which is preliminary data.</text>
</comment>
<dbReference type="Gene3D" id="1.20.272.10">
    <property type="match status" value="1"/>
</dbReference>
<dbReference type="InterPro" id="IPR048466">
    <property type="entry name" value="DNA_pol3_delta-like_C"/>
</dbReference>
<dbReference type="InterPro" id="IPR008921">
    <property type="entry name" value="DNA_pol3_clamp-load_cplx_C"/>
</dbReference>
<keyword evidence="4" id="KW-0548">Nucleotidyltransferase</keyword>
<gene>
    <name evidence="11" type="ORF">EDC37_101183</name>
</gene>
<dbReference type="Gene3D" id="3.40.50.300">
    <property type="entry name" value="P-loop containing nucleotide triphosphate hydrolases"/>
    <property type="match status" value="1"/>
</dbReference>
<dbReference type="RefSeq" id="WP_132546977.1">
    <property type="nucleotide sequence ID" value="NZ_SMAA01000001.1"/>
</dbReference>
<dbReference type="NCBIfam" id="TIGR01128">
    <property type="entry name" value="holA"/>
    <property type="match status" value="1"/>
</dbReference>
<comment type="similarity">
    <text evidence="7">Belongs to the DNA polymerase HolA subunit family.</text>
</comment>
<dbReference type="InterPro" id="IPR010372">
    <property type="entry name" value="DNA_pol3_delta_N"/>
</dbReference>
<evidence type="ECO:0000313" key="11">
    <source>
        <dbReference type="EMBL" id="TCS82011.1"/>
    </source>
</evidence>
<evidence type="ECO:0000256" key="5">
    <source>
        <dbReference type="ARBA" id="ARBA00022705"/>
    </source>
</evidence>
<dbReference type="Pfam" id="PF21694">
    <property type="entry name" value="DNA_pol3_delta_C"/>
    <property type="match status" value="1"/>
</dbReference>
<keyword evidence="3" id="KW-0808">Transferase</keyword>
<proteinExistence type="inferred from homology"/>
<dbReference type="SUPFAM" id="SSF48019">
    <property type="entry name" value="post-AAA+ oligomerization domain-like"/>
    <property type="match status" value="1"/>
</dbReference>
<evidence type="ECO:0000256" key="7">
    <source>
        <dbReference type="ARBA" id="ARBA00034754"/>
    </source>
</evidence>
<accession>A0A4R3KH63</accession>
<keyword evidence="6" id="KW-0239">DNA-directed DNA polymerase</keyword>
<evidence type="ECO:0000256" key="2">
    <source>
        <dbReference type="ARBA" id="ARBA00017703"/>
    </source>
</evidence>
<evidence type="ECO:0000259" key="10">
    <source>
        <dbReference type="Pfam" id="PF21694"/>
    </source>
</evidence>
<dbReference type="Gene3D" id="1.10.8.60">
    <property type="match status" value="1"/>
</dbReference>
<dbReference type="OrthoDB" id="9775929at2"/>
<feature type="domain" description="DNA polymerase III delta subunit-like C-terminal" evidence="10">
    <location>
        <begin position="218"/>
        <end position="333"/>
    </location>
</feature>
<evidence type="ECO:0000256" key="8">
    <source>
        <dbReference type="ARBA" id="ARBA00049244"/>
    </source>
</evidence>
<dbReference type="GO" id="GO:0003887">
    <property type="term" value="F:DNA-directed DNA polymerase activity"/>
    <property type="evidence" value="ECO:0007669"/>
    <property type="project" value="UniProtKB-KW"/>
</dbReference>
<dbReference type="SUPFAM" id="SSF52540">
    <property type="entry name" value="P-loop containing nucleoside triphosphate hydrolases"/>
    <property type="match status" value="1"/>
</dbReference>
<reference evidence="11 12" key="1">
    <citation type="submission" date="2019-03" db="EMBL/GenBank/DDBJ databases">
        <title>Genomic Encyclopedia of Type Strains, Phase IV (KMG-IV): sequencing the most valuable type-strain genomes for metagenomic binning, comparative biology and taxonomic classification.</title>
        <authorList>
            <person name="Goeker M."/>
        </authorList>
    </citation>
    <scope>NUCLEOTIDE SEQUENCE [LARGE SCALE GENOMIC DNA]</scope>
    <source>
        <strain evidence="11 12">DSM 20467</strain>
    </source>
</reference>
<evidence type="ECO:0000256" key="6">
    <source>
        <dbReference type="ARBA" id="ARBA00022932"/>
    </source>
</evidence>
<keyword evidence="12" id="KW-1185">Reference proteome</keyword>
<protein>
    <recommendedName>
        <fullName evidence="2">DNA polymerase III subunit delta</fullName>
        <ecNumber evidence="1">2.7.7.7</ecNumber>
    </recommendedName>
</protein>
<evidence type="ECO:0000313" key="12">
    <source>
        <dbReference type="Proteomes" id="UP000295188"/>
    </source>
</evidence>
<dbReference type="InterPro" id="IPR005790">
    <property type="entry name" value="DNA_polIII_delta"/>
</dbReference>
<evidence type="ECO:0000256" key="4">
    <source>
        <dbReference type="ARBA" id="ARBA00022695"/>
    </source>
</evidence>
<dbReference type="InterPro" id="IPR027417">
    <property type="entry name" value="P-loop_NTPase"/>
</dbReference>
<dbReference type="AlphaFoldDB" id="A0A4R3KH63"/>